<evidence type="ECO:0000256" key="1">
    <source>
        <dbReference type="ARBA" id="ARBA00022555"/>
    </source>
</evidence>
<comment type="subcellular location">
    <subcellularLocation>
        <location evidence="10">Cytoplasm</location>
    </subcellularLocation>
</comment>
<feature type="active site" description="Cysteine persulfide intermediate" evidence="10">
    <location>
        <position position="183"/>
    </location>
</feature>
<evidence type="ECO:0000256" key="2">
    <source>
        <dbReference type="ARBA" id="ARBA00022679"/>
    </source>
</evidence>
<comment type="function">
    <text evidence="9 10">Catalyzes the 2-thiolation of uridine at the wobble position (U34) of tRNA, leading to the formation of s(2)U34.</text>
</comment>
<dbReference type="Pfam" id="PF03054">
    <property type="entry name" value="tRNA_Me_trans"/>
    <property type="match status" value="1"/>
</dbReference>
<dbReference type="EMBL" id="DVGB01000005">
    <property type="protein sequence ID" value="HIR00786.1"/>
    <property type="molecule type" value="Genomic_DNA"/>
</dbReference>
<name>A0A9D0ZZ03_9ACTN</name>
<evidence type="ECO:0000256" key="6">
    <source>
        <dbReference type="ARBA" id="ARBA00022884"/>
    </source>
</evidence>
<evidence type="ECO:0000313" key="14">
    <source>
        <dbReference type="Proteomes" id="UP000824261"/>
    </source>
</evidence>
<comment type="caution">
    <text evidence="13">The sequence shown here is derived from an EMBL/GenBank/DDBJ whole genome shotgun (WGS) entry which is preliminary data.</text>
</comment>
<reference evidence="13" key="1">
    <citation type="submission" date="2020-10" db="EMBL/GenBank/DDBJ databases">
        <authorList>
            <person name="Gilroy R."/>
        </authorList>
    </citation>
    <scope>NUCLEOTIDE SEQUENCE</scope>
    <source>
        <strain evidence="13">ChiGjej1B1-2707</strain>
    </source>
</reference>
<keyword evidence="2 10" id="KW-0808">Transferase</keyword>
<feature type="binding site" evidence="10">
    <location>
        <position position="109"/>
    </location>
    <ligand>
        <name>ATP</name>
        <dbReference type="ChEBI" id="CHEBI:30616"/>
    </ligand>
</feature>
<keyword evidence="10" id="KW-0963">Cytoplasm</keyword>
<feature type="domain" description="tRNA-specific 2-thiouridylase MnmA-like C-terminal" evidence="11">
    <location>
        <begin position="268"/>
        <end position="337"/>
    </location>
</feature>
<keyword evidence="1 10" id="KW-0820">tRNA-binding</keyword>
<dbReference type="Proteomes" id="UP000824261">
    <property type="component" value="Unassembled WGS sequence"/>
</dbReference>
<dbReference type="NCBIfam" id="TIGR00420">
    <property type="entry name" value="trmU"/>
    <property type="match status" value="1"/>
</dbReference>
<feature type="region of interest" description="Interaction with tRNA" evidence="10">
    <location>
        <begin position="288"/>
        <end position="289"/>
    </location>
</feature>
<dbReference type="HAMAP" id="MF_00144">
    <property type="entry name" value="tRNA_thiouridyl_MnmA"/>
    <property type="match status" value="1"/>
</dbReference>
<evidence type="ECO:0000313" key="13">
    <source>
        <dbReference type="EMBL" id="HIR00786.1"/>
    </source>
</evidence>
<dbReference type="EC" id="2.8.1.13" evidence="10"/>
<feature type="active site" description="Nucleophile" evidence="10">
    <location>
        <position position="85"/>
    </location>
</feature>
<dbReference type="SUPFAM" id="SSF52402">
    <property type="entry name" value="Adenine nucleotide alpha hydrolases-like"/>
    <property type="match status" value="1"/>
</dbReference>
<dbReference type="InterPro" id="IPR046885">
    <property type="entry name" value="MnmA-like_C"/>
</dbReference>
<dbReference type="Pfam" id="PF20259">
    <property type="entry name" value="tRNA_Me_trans_M"/>
    <property type="match status" value="1"/>
</dbReference>
<organism evidence="13 14">
    <name type="scientific">Candidatus Aveggerthella stercoripullorum</name>
    <dbReference type="NCBI Taxonomy" id="2840688"/>
    <lineage>
        <taxon>Bacteria</taxon>
        <taxon>Bacillati</taxon>
        <taxon>Actinomycetota</taxon>
        <taxon>Coriobacteriia</taxon>
        <taxon>Eggerthellales</taxon>
        <taxon>Eggerthellaceae</taxon>
        <taxon>Eggerthellaceae incertae sedis</taxon>
        <taxon>Candidatus Aveggerthella</taxon>
    </lineage>
</organism>
<comment type="caution">
    <text evidence="10">Lacks conserved residue(s) required for the propagation of feature annotation.</text>
</comment>
<feature type="region of interest" description="Interaction with tRNA" evidence="10">
    <location>
        <begin position="133"/>
        <end position="135"/>
    </location>
</feature>
<evidence type="ECO:0000256" key="3">
    <source>
        <dbReference type="ARBA" id="ARBA00022694"/>
    </source>
</evidence>
<keyword evidence="4 10" id="KW-0547">Nucleotide-binding</keyword>
<evidence type="ECO:0000256" key="5">
    <source>
        <dbReference type="ARBA" id="ARBA00022840"/>
    </source>
</evidence>
<dbReference type="NCBIfam" id="NF001138">
    <property type="entry name" value="PRK00143.1"/>
    <property type="match status" value="1"/>
</dbReference>
<keyword evidence="5 10" id="KW-0067">ATP-binding</keyword>
<keyword evidence="6 10" id="KW-0694">RNA-binding</keyword>
<evidence type="ECO:0000256" key="9">
    <source>
        <dbReference type="ARBA" id="ARBA00056575"/>
    </source>
</evidence>
<evidence type="ECO:0000256" key="4">
    <source>
        <dbReference type="ARBA" id="ARBA00022741"/>
    </source>
</evidence>
<proteinExistence type="inferred from homology"/>
<comment type="catalytic activity">
    <reaction evidence="8 10">
        <text>S-sulfanyl-L-cysteinyl-[protein] + uridine(34) in tRNA + AH2 + ATP = 2-thiouridine(34) in tRNA + L-cysteinyl-[protein] + A + AMP + diphosphate + H(+)</text>
        <dbReference type="Rhea" id="RHEA:47032"/>
        <dbReference type="Rhea" id="RHEA-COMP:10131"/>
        <dbReference type="Rhea" id="RHEA-COMP:11726"/>
        <dbReference type="Rhea" id="RHEA-COMP:11727"/>
        <dbReference type="Rhea" id="RHEA-COMP:11728"/>
        <dbReference type="ChEBI" id="CHEBI:13193"/>
        <dbReference type="ChEBI" id="CHEBI:15378"/>
        <dbReference type="ChEBI" id="CHEBI:17499"/>
        <dbReference type="ChEBI" id="CHEBI:29950"/>
        <dbReference type="ChEBI" id="CHEBI:30616"/>
        <dbReference type="ChEBI" id="CHEBI:33019"/>
        <dbReference type="ChEBI" id="CHEBI:61963"/>
        <dbReference type="ChEBI" id="CHEBI:65315"/>
        <dbReference type="ChEBI" id="CHEBI:87170"/>
        <dbReference type="ChEBI" id="CHEBI:456215"/>
        <dbReference type="EC" id="2.8.1.13"/>
    </reaction>
</comment>
<dbReference type="Gene3D" id="2.40.30.10">
    <property type="entry name" value="Translation factors"/>
    <property type="match status" value="1"/>
</dbReference>
<dbReference type="GO" id="GO:0002143">
    <property type="term" value="P:tRNA wobble position uridine thiolation"/>
    <property type="evidence" value="ECO:0007669"/>
    <property type="project" value="TreeGrafter"/>
</dbReference>
<dbReference type="GO" id="GO:0000049">
    <property type="term" value="F:tRNA binding"/>
    <property type="evidence" value="ECO:0007669"/>
    <property type="project" value="UniProtKB-KW"/>
</dbReference>
<dbReference type="Gene3D" id="3.40.50.620">
    <property type="entry name" value="HUPs"/>
    <property type="match status" value="1"/>
</dbReference>
<feature type="domain" description="tRNA-specific 2-thiouridylase MnmA-like central" evidence="12">
    <location>
        <begin position="198"/>
        <end position="254"/>
    </location>
</feature>
<accession>A0A9D0ZZ03</accession>
<dbReference type="AlphaFoldDB" id="A0A9D0ZZ03"/>
<evidence type="ECO:0000256" key="8">
    <source>
        <dbReference type="ARBA" id="ARBA00051542"/>
    </source>
</evidence>
<gene>
    <name evidence="10 13" type="primary">mnmA</name>
    <name evidence="13" type="ORF">IAA69_00690</name>
</gene>
<dbReference type="GO" id="GO:0005737">
    <property type="term" value="C:cytoplasm"/>
    <property type="evidence" value="ECO:0007669"/>
    <property type="project" value="UniProtKB-SubCell"/>
</dbReference>
<dbReference type="CDD" id="cd01998">
    <property type="entry name" value="MnmA_TRMU-like"/>
    <property type="match status" value="1"/>
</dbReference>
<dbReference type="FunFam" id="2.30.30.280:FF:000001">
    <property type="entry name" value="tRNA-specific 2-thiouridylase MnmA"/>
    <property type="match status" value="1"/>
</dbReference>
<sequence>MSGGVDSSASAAVLLSEGWGVVGVTCVFQDDERSEAAVRDARAVCERLHIPHVVRDSTTTFEQCVVAPFVEGYARGITPSPCVGCNASCKIPELIAVADEHGCDRVATGHYARIAQHAESGRYMVRTALDDAKDQSYMLSLLSQEQLSRLLLPLGGVTKLAVRTMAEDLSLPVAHKPESQDICFVQGDYADFLGARGVEGEPGSIVDTAGREVGRHRGLHRYTIGQRKGLGIGGAPEPYFVVEKDMGRNQLVVGFKDEAFVRSVQTGGMNWQAISGIEEPLPCMCKLRYRSVPCACTLFPTSDGTVRVQLETPQPITAPGQYAVFYAGTTVLGGGVIMAVERG</sequence>
<evidence type="ECO:0000256" key="10">
    <source>
        <dbReference type="HAMAP-Rule" id="MF_00144"/>
    </source>
</evidence>
<dbReference type="InterPro" id="IPR023382">
    <property type="entry name" value="MnmA-like_central_sf"/>
</dbReference>
<feature type="site" description="Interaction with tRNA" evidence="10">
    <location>
        <position position="110"/>
    </location>
</feature>
<dbReference type="InterPro" id="IPR004506">
    <property type="entry name" value="MnmA-like"/>
</dbReference>
<protein>
    <recommendedName>
        <fullName evidence="10">tRNA-specific 2-thiouridylase MnmA</fullName>
        <ecNumber evidence="10">2.8.1.13</ecNumber>
    </recommendedName>
</protein>
<reference evidence="13" key="2">
    <citation type="journal article" date="2021" name="PeerJ">
        <title>Extensive microbial diversity within the chicken gut microbiome revealed by metagenomics and culture.</title>
        <authorList>
            <person name="Gilroy R."/>
            <person name="Ravi A."/>
            <person name="Getino M."/>
            <person name="Pursley I."/>
            <person name="Horton D.L."/>
            <person name="Alikhan N.F."/>
            <person name="Baker D."/>
            <person name="Gharbi K."/>
            <person name="Hall N."/>
            <person name="Watson M."/>
            <person name="Adriaenssens E.M."/>
            <person name="Foster-Nyarko E."/>
            <person name="Jarju S."/>
            <person name="Secka A."/>
            <person name="Antonio M."/>
            <person name="Oren A."/>
            <person name="Chaudhuri R.R."/>
            <person name="La Ragione R."/>
            <person name="Hildebrand F."/>
            <person name="Pallen M.J."/>
        </authorList>
    </citation>
    <scope>NUCLEOTIDE SEQUENCE</scope>
    <source>
        <strain evidence="13">ChiGjej1B1-2707</strain>
    </source>
</reference>
<dbReference type="InterPro" id="IPR046884">
    <property type="entry name" value="MnmA-like_central"/>
</dbReference>
<dbReference type="GO" id="GO:0103016">
    <property type="term" value="F:tRNA-uridine 2-sulfurtransferase activity"/>
    <property type="evidence" value="ECO:0007669"/>
    <property type="project" value="UniProtKB-EC"/>
</dbReference>
<evidence type="ECO:0000256" key="7">
    <source>
        <dbReference type="ARBA" id="ARBA00023157"/>
    </source>
</evidence>
<feature type="site" description="Interaction with tRNA" evidence="10">
    <location>
        <position position="321"/>
    </location>
</feature>
<dbReference type="PANTHER" id="PTHR11933">
    <property type="entry name" value="TRNA 5-METHYLAMINOMETHYL-2-THIOURIDYLATE -METHYLTRANSFERASE"/>
    <property type="match status" value="1"/>
</dbReference>
<dbReference type="Pfam" id="PF20258">
    <property type="entry name" value="tRNA_Me_trans_C"/>
    <property type="match status" value="1"/>
</dbReference>
<keyword evidence="3 10" id="KW-0819">tRNA processing</keyword>
<evidence type="ECO:0000259" key="11">
    <source>
        <dbReference type="Pfam" id="PF20258"/>
    </source>
</evidence>
<dbReference type="Gene3D" id="2.30.30.280">
    <property type="entry name" value="Adenine nucleotide alpha hydrolases-like domains"/>
    <property type="match status" value="1"/>
</dbReference>
<dbReference type="GO" id="GO:0005524">
    <property type="term" value="F:ATP binding"/>
    <property type="evidence" value="ECO:0007669"/>
    <property type="project" value="UniProtKB-KW"/>
</dbReference>
<comment type="similarity">
    <text evidence="10">Belongs to the MnmA/TRMU family.</text>
</comment>
<keyword evidence="7" id="KW-1015">Disulfide bond</keyword>
<dbReference type="PANTHER" id="PTHR11933:SF5">
    <property type="entry name" value="MITOCHONDRIAL TRNA-SPECIFIC 2-THIOURIDYLASE 1"/>
    <property type="match status" value="1"/>
</dbReference>
<dbReference type="InterPro" id="IPR014729">
    <property type="entry name" value="Rossmann-like_a/b/a_fold"/>
</dbReference>
<evidence type="ECO:0000259" key="12">
    <source>
        <dbReference type="Pfam" id="PF20259"/>
    </source>
</evidence>